<keyword evidence="2" id="KW-0472">Membrane</keyword>
<keyword evidence="4" id="KW-1185">Reference proteome</keyword>
<gene>
    <name evidence="3" type="ORF">ACFP3U_30555</name>
</gene>
<name>A0ABW0X9P0_9ACTN</name>
<proteinExistence type="predicted"/>
<feature type="transmembrane region" description="Helical" evidence="2">
    <location>
        <begin position="99"/>
        <end position="121"/>
    </location>
</feature>
<sequence length="219" mass="23073">MPTPPGPPAADTSAPPTGSAAEQPSAAPTAPAEPAADRARFPRLPRHARRVWLVVHVACSVGWLGLTAGVLALGIAGRFSDNPDTVRAAYLAQEIFADWLLIPISLLSLLSGLLLSLGTTWGLLRHRWVATKFWLTLAATLASIFALRAFIHDAAGQVAAGTVPLHGRSPHVLVIAPSVALTIYLVATVLSIVKPWGMTKRGRRLAAEARTARTNRAAG</sequence>
<accession>A0ABW0X9P0</accession>
<comment type="caution">
    <text evidence="3">The sequence shown here is derived from an EMBL/GenBank/DDBJ whole genome shotgun (WGS) entry which is preliminary data.</text>
</comment>
<feature type="transmembrane region" description="Helical" evidence="2">
    <location>
        <begin position="133"/>
        <end position="151"/>
    </location>
</feature>
<evidence type="ECO:0000256" key="1">
    <source>
        <dbReference type="SAM" id="MobiDB-lite"/>
    </source>
</evidence>
<dbReference type="EMBL" id="JBHSOF010000054">
    <property type="protein sequence ID" value="MFC5667297.1"/>
    <property type="molecule type" value="Genomic_DNA"/>
</dbReference>
<reference evidence="4" key="1">
    <citation type="journal article" date="2019" name="Int. J. Syst. Evol. Microbiol.">
        <title>The Global Catalogue of Microorganisms (GCM) 10K type strain sequencing project: providing services to taxonomists for standard genome sequencing and annotation.</title>
        <authorList>
            <consortium name="The Broad Institute Genomics Platform"/>
            <consortium name="The Broad Institute Genome Sequencing Center for Infectious Disease"/>
            <person name="Wu L."/>
            <person name="Ma J."/>
        </authorList>
    </citation>
    <scope>NUCLEOTIDE SEQUENCE [LARGE SCALE GENOMIC DNA]</scope>
    <source>
        <strain evidence="4">CGMCC 4.1437</strain>
    </source>
</reference>
<feature type="transmembrane region" description="Helical" evidence="2">
    <location>
        <begin position="51"/>
        <end position="79"/>
    </location>
</feature>
<feature type="transmembrane region" description="Helical" evidence="2">
    <location>
        <begin position="171"/>
        <end position="193"/>
    </location>
</feature>
<keyword evidence="2" id="KW-0812">Transmembrane</keyword>
<feature type="compositionally biased region" description="Low complexity" evidence="1">
    <location>
        <begin position="20"/>
        <end position="34"/>
    </location>
</feature>
<feature type="region of interest" description="Disordered" evidence="1">
    <location>
        <begin position="1"/>
        <end position="38"/>
    </location>
</feature>
<organism evidence="3 4">
    <name type="scientific">Kitasatospora misakiensis</name>
    <dbReference type="NCBI Taxonomy" id="67330"/>
    <lineage>
        <taxon>Bacteria</taxon>
        <taxon>Bacillati</taxon>
        <taxon>Actinomycetota</taxon>
        <taxon>Actinomycetes</taxon>
        <taxon>Kitasatosporales</taxon>
        <taxon>Streptomycetaceae</taxon>
        <taxon>Kitasatospora</taxon>
    </lineage>
</organism>
<evidence type="ECO:0000256" key="2">
    <source>
        <dbReference type="SAM" id="Phobius"/>
    </source>
</evidence>
<dbReference type="Proteomes" id="UP001595975">
    <property type="component" value="Unassembled WGS sequence"/>
</dbReference>
<dbReference type="RefSeq" id="WP_380228972.1">
    <property type="nucleotide sequence ID" value="NZ_JBHSOF010000054.1"/>
</dbReference>
<evidence type="ECO:0000313" key="3">
    <source>
        <dbReference type="EMBL" id="MFC5667297.1"/>
    </source>
</evidence>
<protein>
    <submittedName>
        <fullName evidence="3">DUF2269 domain-containing protein</fullName>
    </submittedName>
</protein>
<keyword evidence="2" id="KW-1133">Transmembrane helix</keyword>
<evidence type="ECO:0000313" key="4">
    <source>
        <dbReference type="Proteomes" id="UP001595975"/>
    </source>
</evidence>